<comment type="caution">
    <text evidence="1">The sequence shown here is derived from an EMBL/GenBank/DDBJ whole genome shotgun (WGS) entry which is preliminary data.</text>
</comment>
<dbReference type="EMBL" id="JAKEIP010000005">
    <property type="protein sequence ID" value="MCF1592477.1"/>
    <property type="molecule type" value="Genomic_DNA"/>
</dbReference>
<accession>A0A9X1PS24</accession>
<reference evidence="1" key="1">
    <citation type="submission" date="2022-01" db="EMBL/GenBank/DDBJ databases">
        <title>Draft Genome Sequences of Seven Type Strains of the Genus Streptomyces.</title>
        <authorList>
            <person name="Aziz S."/>
            <person name="Coretto E."/>
            <person name="Chronakova A."/>
            <person name="Sproer C."/>
            <person name="Huber K."/>
            <person name="Nouioui I."/>
            <person name="Gross H."/>
        </authorList>
    </citation>
    <scope>NUCLEOTIDE SEQUENCE</scope>
    <source>
        <strain evidence="1">DSM 103493</strain>
    </source>
</reference>
<keyword evidence="2" id="KW-1185">Reference proteome</keyword>
<evidence type="ECO:0000313" key="2">
    <source>
        <dbReference type="Proteomes" id="UP001139384"/>
    </source>
</evidence>
<proteinExistence type="predicted"/>
<sequence>MSAFTAEQIFAALYQAIRPDAVNGRWERGYEWAMECVRKILVQYRLDGSPERNLKVVEPAIREWLDAGPDYDSQAYNDGCAVGQQTIRSILDGDRDEILSQLQDAATTATRLYAQAQQVT</sequence>
<dbReference type="RefSeq" id="WP_234760781.1">
    <property type="nucleotide sequence ID" value="NZ_JAKEIP010000005.1"/>
</dbReference>
<gene>
    <name evidence="1" type="ORF">L0P92_02685</name>
</gene>
<name>A0A9X1PS24_STRM4</name>
<evidence type="ECO:0000313" key="1">
    <source>
        <dbReference type="EMBL" id="MCF1592477.1"/>
    </source>
</evidence>
<organism evidence="1 2">
    <name type="scientific">Streptomyces muensis</name>
    <dbReference type="NCBI Taxonomy" id="1077944"/>
    <lineage>
        <taxon>Bacteria</taxon>
        <taxon>Bacillati</taxon>
        <taxon>Actinomycetota</taxon>
        <taxon>Actinomycetes</taxon>
        <taxon>Kitasatosporales</taxon>
        <taxon>Streptomycetaceae</taxon>
        <taxon>Streptomyces</taxon>
    </lineage>
</organism>
<dbReference type="Proteomes" id="UP001139384">
    <property type="component" value="Unassembled WGS sequence"/>
</dbReference>
<dbReference type="AlphaFoldDB" id="A0A9X1PS24"/>
<protein>
    <submittedName>
        <fullName evidence="1">Uncharacterized protein</fullName>
    </submittedName>
</protein>